<keyword evidence="2" id="KW-0285">Flavoprotein</keyword>
<dbReference type="Gene3D" id="3.50.50.60">
    <property type="entry name" value="FAD/NAD(P)-binding domain"/>
    <property type="match status" value="1"/>
</dbReference>
<evidence type="ECO:0000256" key="1">
    <source>
        <dbReference type="PIRSR" id="PIRSR011396-1"/>
    </source>
</evidence>
<organism evidence="3 4">
    <name type="scientific">Sphingomicrobium sediminis</name>
    <dbReference type="NCBI Taxonomy" id="2950949"/>
    <lineage>
        <taxon>Bacteria</taxon>
        <taxon>Pseudomonadati</taxon>
        <taxon>Pseudomonadota</taxon>
        <taxon>Alphaproteobacteria</taxon>
        <taxon>Sphingomonadales</taxon>
        <taxon>Sphingomonadaceae</taxon>
        <taxon>Sphingomicrobium</taxon>
    </lineage>
</organism>
<dbReference type="Pfam" id="PF04820">
    <property type="entry name" value="Trp_halogenase"/>
    <property type="match status" value="1"/>
</dbReference>
<dbReference type="EMBL" id="JAMSHT010000001">
    <property type="protein sequence ID" value="MCM8556214.1"/>
    <property type="molecule type" value="Genomic_DNA"/>
</dbReference>
<feature type="active site" evidence="1">
    <location>
        <position position="75"/>
    </location>
</feature>
<dbReference type="AlphaFoldDB" id="A0A9X2EIZ4"/>
<dbReference type="SUPFAM" id="SSF51905">
    <property type="entry name" value="FAD/NAD(P)-binding domain"/>
    <property type="match status" value="1"/>
</dbReference>
<accession>A0A9X2EIZ4</accession>
<name>A0A9X2EIZ4_9SPHN</name>
<feature type="binding site" evidence="2">
    <location>
        <position position="330"/>
    </location>
    <ligand>
        <name>FAD</name>
        <dbReference type="ChEBI" id="CHEBI:57692"/>
    </ligand>
</feature>
<dbReference type="InterPro" id="IPR050816">
    <property type="entry name" value="Flavin-dep_Halogenase_NPB"/>
</dbReference>
<dbReference type="PANTHER" id="PTHR43747:SF4">
    <property type="entry name" value="FLAVIN-DEPENDENT TRYPTOPHAN HALOGENASE"/>
    <property type="match status" value="1"/>
</dbReference>
<dbReference type="GO" id="GO:0004497">
    <property type="term" value="F:monooxygenase activity"/>
    <property type="evidence" value="ECO:0007669"/>
    <property type="project" value="InterPro"/>
</dbReference>
<dbReference type="PANTHER" id="PTHR43747">
    <property type="entry name" value="FAD-BINDING PROTEIN"/>
    <property type="match status" value="1"/>
</dbReference>
<dbReference type="InterPro" id="IPR036188">
    <property type="entry name" value="FAD/NAD-bd_sf"/>
</dbReference>
<keyword evidence="2" id="KW-0547">Nucleotide-binding</keyword>
<protein>
    <submittedName>
        <fullName evidence="3">Tryptophan 7-halogenase</fullName>
    </submittedName>
</protein>
<reference evidence="3" key="1">
    <citation type="submission" date="2022-06" db="EMBL/GenBank/DDBJ databases">
        <title>Sphingomicrobium sedimins sp. nov., a marine bacterium isolated from tidal flat.</title>
        <authorList>
            <person name="Kim C.-H."/>
            <person name="Yoo Y."/>
            <person name="Kim J.-J."/>
        </authorList>
    </citation>
    <scope>NUCLEOTIDE SEQUENCE</scope>
    <source>
        <strain evidence="3">GRR-S6-50</strain>
    </source>
</reference>
<keyword evidence="4" id="KW-1185">Reference proteome</keyword>
<feature type="binding site" evidence="2">
    <location>
        <position position="339"/>
    </location>
    <ligand>
        <name>L-tryptophan</name>
        <dbReference type="ChEBI" id="CHEBI:57912"/>
    </ligand>
</feature>
<proteinExistence type="predicted"/>
<dbReference type="RefSeq" id="WP_252111219.1">
    <property type="nucleotide sequence ID" value="NZ_JAMSHT010000001.1"/>
</dbReference>
<dbReference type="PIRSF" id="PIRSF011396">
    <property type="entry name" value="Trp_halogenase"/>
    <property type="match status" value="1"/>
</dbReference>
<dbReference type="InterPro" id="IPR033856">
    <property type="entry name" value="Trp_halogen"/>
</dbReference>
<gene>
    <name evidence="3" type="ORF">NDO55_00065</name>
</gene>
<keyword evidence="2" id="KW-0274">FAD</keyword>
<evidence type="ECO:0000313" key="4">
    <source>
        <dbReference type="Proteomes" id="UP001155128"/>
    </source>
</evidence>
<evidence type="ECO:0000256" key="2">
    <source>
        <dbReference type="PIRSR" id="PIRSR011396-2"/>
    </source>
</evidence>
<dbReference type="GO" id="GO:0000166">
    <property type="term" value="F:nucleotide binding"/>
    <property type="evidence" value="ECO:0007669"/>
    <property type="project" value="UniProtKB-KW"/>
</dbReference>
<sequence>MHPGSITILGGGTAGWMAACLVQKQWPACKVRLIESSKIGIIGVGEGSTPQMKAFFDAIGVTEAEWMPRAHATYKVGIRFEDWSGKPGFDHYFHPFPSELDVHTAGEFFHQTQLRRGGLAVDAHPDRFLLPGLLADQKKGPQASANFPFEVSYGYHFDAHEVGSFLKDIATERGVEWIDNEIADVEVSEDGDVAALVAKDGERYEADFFFDASGFRAMIIEQALGAKHLGFGDNLFNDSAVVMPTDVAEGGPECATRAIAMKAGWRWSIPLTHRTGNGYVFSSRYIDPQDAEAELRGALGLGDDVEARHLKMRCGRLEESWKGNCLAVGLSQGFLEPLEATALHIVLATVEGFIAAVDRGGLDPATREQFNSDLGARYEGIRDYIVAHYRTAPRRDTQYWQETAEHDRLSDSLKQVMTAWFTGQDLAQEVARQGIATYYNAASWHCLLAGYGNFPDVARLKEPPVEVPAADMGALTNFLSACAMNYRPHSEMLAALNEGQ</sequence>
<feature type="binding site" evidence="2">
    <location>
        <position position="75"/>
    </location>
    <ligand>
        <name>7-chloro-L-tryptophan</name>
        <dbReference type="ChEBI" id="CHEBI:58713"/>
    </ligand>
</feature>
<dbReference type="Proteomes" id="UP001155128">
    <property type="component" value="Unassembled WGS sequence"/>
</dbReference>
<evidence type="ECO:0000313" key="3">
    <source>
        <dbReference type="EMBL" id="MCM8556214.1"/>
    </source>
</evidence>
<dbReference type="InterPro" id="IPR006905">
    <property type="entry name" value="Flavin_halogenase"/>
</dbReference>
<comment type="caution">
    <text evidence="3">The sequence shown here is derived from an EMBL/GenBank/DDBJ whole genome shotgun (WGS) entry which is preliminary data.</text>
</comment>
<feature type="binding site" evidence="2">
    <location>
        <begin position="11"/>
        <end position="14"/>
    </location>
    <ligand>
        <name>FAD</name>
        <dbReference type="ChEBI" id="CHEBI:57692"/>
    </ligand>
</feature>